<protein>
    <submittedName>
        <fullName evidence="4">Trimethylamine:corrinoid methyltransferase</fullName>
    </submittedName>
</protein>
<dbReference type="Proteomes" id="UP000199652">
    <property type="component" value="Unassembled WGS sequence"/>
</dbReference>
<evidence type="ECO:0000256" key="2">
    <source>
        <dbReference type="ARBA" id="ARBA00022603"/>
    </source>
</evidence>
<dbReference type="Gene3D" id="3.20.20.480">
    <property type="entry name" value="Trimethylamine methyltransferase-like"/>
    <property type="match status" value="1"/>
</dbReference>
<evidence type="ECO:0000313" key="4">
    <source>
        <dbReference type="EMBL" id="SDX83771.1"/>
    </source>
</evidence>
<dbReference type="GO" id="GO:0032259">
    <property type="term" value="P:methylation"/>
    <property type="evidence" value="ECO:0007669"/>
    <property type="project" value="UniProtKB-KW"/>
</dbReference>
<keyword evidence="3 4" id="KW-0808">Transferase</keyword>
<dbReference type="Pfam" id="PF06253">
    <property type="entry name" value="MTTB"/>
    <property type="match status" value="1"/>
</dbReference>
<dbReference type="InterPro" id="IPR010426">
    <property type="entry name" value="MTTB_MeTrfase"/>
</dbReference>
<dbReference type="RefSeq" id="WP_090244737.1">
    <property type="nucleotide sequence ID" value="NZ_FNOU01000008.1"/>
</dbReference>
<organism evidence="4 5">
    <name type="scientific">Eubacterium barkeri</name>
    <name type="common">Clostridium barkeri</name>
    <dbReference type="NCBI Taxonomy" id="1528"/>
    <lineage>
        <taxon>Bacteria</taxon>
        <taxon>Bacillati</taxon>
        <taxon>Bacillota</taxon>
        <taxon>Clostridia</taxon>
        <taxon>Eubacteriales</taxon>
        <taxon>Eubacteriaceae</taxon>
        <taxon>Eubacterium</taxon>
    </lineage>
</organism>
<dbReference type="EMBL" id="FNOU01000008">
    <property type="protein sequence ID" value="SDX83771.1"/>
    <property type="molecule type" value="Genomic_DNA"/>
</dbReference>
<keyword evidence="2 4" id="KW-0489">Methyltransferase</keyword>
<proteinExistence type="inferred from homology"/>
<accession>A0A1H3EYF9</accession>
<evidence type="ECO:0000256" key="3">
    <source>
        <dbReference type="ARBA" id="ARBA00022679"/>
    </source>
</evidence>
<evidence type="ECO:0000313" key="5">
    <source>
        <dbReference type="Proteomes" id="UP000199652"/>
    </source>
</evidence>
<dbReference type="STRING" id="1528.SAMN04488579_108100"/>
<dbReference type="GO" id="GO:0015948">
    <property type="term" value="P:methanogenesis"/>
    <property type="evidence" value="ECO:0007669"/>
    <property type="project" value="InterPro"/>
</dbReference>
<dbReference type="AlphaFoldDB" id="A0A1H3EYF9"/>
<evidence type="ECO:0000256" key="1">
    <source>
        <dbReference type="ARBA" id="ARBA00007137"/>
    </source>
</evidence>
<keyword evidence="5" id="KW-1185">Reference proteome</keyword>
<comment type="similarity">
    <text evidence="1">Belongs to the trimethylamine methyltransferase family.</text>
</comment>
<name>A0A1H3EYF9_EUBBA</name>
<dbReference type="OrthoDB" id="5418352at2"/>
<dbReference type="GO" id="GO:0008168">
    <property type="term" value="F:methyltransferase activity"/>
    <property type="evidence" value="ECO:0007669"/>
    <property type="project" value="UniProtKB-KW"/>
</dbReference>
<dbReference type="InterPro" id="IPR038601">
    <property type="entry name" value="MttB-like_sf"/>
</dbReference>
<sequence length="468" mass="51890">MELEKLFLKARDVDFIHEQSVKLLRETGCVFEDDRAIEIFKQNGATVDGYTVHFTDELIHKGLSTVSAAFDILRPDGTLYHMGDGSRTMATAGSPPYVMEDGKFRFAEMHDYIDICKLVQTSDCIDMTHLLLCDTYDVPREERSYNMTAALLNYTTLPISLTALATKLHDSGTVATNVVQMIQNFTGVQDRYVAVGCISPISPLAWVKDSLDALFAYCALNQPMQLATCSLPVLTSPASVLGTIIQNNAELLAVTVLIQLISPGLPVFYGNTSTSTNLRAVSMALGNTETALISLASAAMAKYYKMPFRTSGALTDAIDVDYQAGVESTLNLMSGFLSDTDLIFFSCGMLSGFNVSSLEKYVADEQLIKMLKRMGDGIAIDYEKDYTKEISKVGPRGNFMAGRTPKEYRKEHYVPDLFVKVDYNTWQTEDKKSVKEKASAKVAERLASYVEPEKTPEQMKVIEKYLIK</sequence>
<gene>
    <name evidence="4" type="ORF">SAMN04488579_108100</name>
</gene>
<reference evidence="5" key="1">
    <citation type="submission" date="2016-10" db="EMBL/GenBank/DDBJ databases">
        <authorList>
            <person name="Varghese N."/>
            <person name="Submissions S."/>
        </authorList>
    </citation>
    <scope>NUCLEOTIDE SEQUENCE [LARGE SCALE GENOMIC DNA]</scope>
    <source>
        <strain evidence="5">VPI 5359</strain>
    </source>
</reference>